<name>A0A840YXZ5_9SPHN</name>
<evidence type="ECO:0000313" key="1">
    <source>
        <dbReference type="EMBL" id="MBB5718386.1"/>
    </source>
</evidence>
<dbReference type="RefSeq" id="WP_184002028.1">
    <property type="nucleotide sequence ID" value="NZ_BAABIF010000004.1"/>
</dbReference>
<organism evidence="1 2">
    <name type="scientific">Stakelama sediminis</name>
    <dbReference type="NCBI Taxonomy" id="463200"/>
    <lineage>
        <taxon>Bacteria</taxon>
        <taxon>Pseudomonadati</taxon>
        <taxon>Pseudomonadota</taxon>
        <taxon>Alphaproteobacteria</taxon>
        <taxon>Sphingomonadales</taxon>
        <taxon>Sphingomonadaceae</taxon>
        <taxon>Stakelama</taxon>
    </lineage>
</organism>
<evidence type="ECO:0000313" key="2">
    <source>
        <dbReference type="Proteomes" id="UP000554342"/>
    </source>
</evidence>
<comment type="caution">
    <text evidence="1">The sequence shown here is derived from an EMBL/GenBank/DDBJ whole genome shotgun (WGS) entry which is preliminary data.</text>
</comment>
<reference evidence="1 2" key="1">
    <citation type="submission" date="2020-08" db="EMBL/GenBank/DDBJ databases">
        <title>Genomic Encyclopedia of Type Strains, Phase IV (KMG-IV): sequencing the most valuable type-strain genomes for metagenomic binning, comparative biology and taxonomic classification.</title>
        <authorList>
            <person name="Goeker M."/>
        </authorList>
    </citation>
    <scope>NUCLEOTIDE SEQUENCE [LARGE SCALE GENOMIC DNA]</scope>
    <source>
        <strain evidence="1 2">DSM 27203</strain>
    </source>
</reference>
<dbReference type="Proteomes" id="UP000554342">
    <property type="component" value="Unassembled WGS sequence"/>
</dbReference>
<keyword evidence="2" id="KW-1185">Reference proteome</keyword>
<sequence>MVQVLKEVGLHRSSKDSIWLQWCDYSENTDNSETGYRFIWKDPEGKMQPHRGQARIPNLYLADALISKARLQGWGHELAADAHDWT</sequence>
<dbReference type="AlphaFoldDB" id="A0A840YXZ5"/>
<proteinExistence type="predicted"/>
<gene>
    <name evidence="1" type="ORF">FHR23_001293</name>
</gene>
<accession>A0A840YXZ5</accession>
<dbReference type="EMBL" id="JACIJI010000001">
    <property type="protein sequence ID" value="MBB5718386.1"/>
    <property type="molecule type" value="Genomic_DNA"/>
</dbReference>
<protein>
    <submittedName>
        <fullName evidence="1">Uncharacterized protein</fullName>
    </submittedName>
</protein>